<dbReference type="STRING" id="880526.GCA_000427365_00393"/>
<dbReference type="GO" id="GO:0032259">
    <property type="term" value="P:methylation"/>
    <property type="evidence" value="ECO:0007669"/>
    <property type="project" value="UniProtKB-KW"/>
</dbReference>
<protein>
    <submittedName>
        <fullName evidence="2">Predicted methyltransferase (Contains TPR repeat)</fullName>
    </submittedName>
</protein>
<keyword evidence="2" id="KW-0808">Transferase</keyword>
<gene>
    <name evidence="2" type="ORF">NCTC11190_01054</name>
</gene>
<keyword evidence="2" id="KW-0489">Methyltransferase</keyword>
<proteinExistence type="predicted"/>
<evidence type="ECO:0000256" key="1">
    <source>
        <dbReference type="SAM" id="Phobius"/>
    </source>
</evidence>
<reference evidence="2 3" key="1">
    <citation type="submission" date="2018-06" db="EMBL/GenBank/DDBJ databases">
        <authorList>
            <consortium name="Pathogen Informatics"/>
            <person name="Doyle S."/>
        </authorList>
    </citation>
    <scope>NUCLEOTIDE SEQUENCE [LARGE SCALE GENOMIC DNA]</scope>
    <source>
        <strain evidence="2 3">NCTC11190</strain>
    </source>
</reference>
<dbReference type="Pfam" id="PF13174">
    <property type="entry name" value="TPR_6"/>
    <property type="match status" value="1"/>
</dbReference>
<dbReference type="OrthoDB" id="9808622at2"/>
<dbReference type="RefSeq" id="WP_027290264.1">
    <property type="nucleotide sequence ID" value="NZ_CALVFX010000008.1"/>
</dbReference>
<dbReference type="Gene3D" id="1.25.40.10">
    <property type="entry name" value="Tetratricopeptide repeat domain"/>
    <property type="match status" value="2"/>
</dbReference>
<keyword evidence="1" id="KW-0812">Transmembrane</keyword>
<organism evidence="2 3">
    <name type="scientific">Rikenella microfusus</name>
    <dbReference type="NCBI Taxonomy" id="28139"/>
    <lineage>
        <taxon>Bacteria</taxon>
        <taxon>Pseudomonadati</taxon>
        <taxon>Bacteroidota</taxon>
        <taxon>Bacteroidia</taxon>
        <taxon>Bacteroidales</taxon>
        <taxon>Rikenellaceae</taxon>
        <taxon>Rikenella</taxon>
    </lineage>
</organism>
<evidence type="ECO:0000313" key="3">
    <source>
        <dbReference type="Proteomes" id="UP000255233"/>
    </source>
</evidence>
<dbReference type="AlphaFoldDB" id="A0A379MT94"/>
<accession>A0A379MT94</accession>
<keyword evidence="1" id="KW-0472">Membrane</keyword>
<dbReference type="Proteomes" id="UP000255233">
    <property type="component" value="Unassembled WGS sequence"/>
</dbReference>
<sequence length="234" mass="26046">MAETNKNRRTQDPELVIEQGLGRFELFIERNGKAMLIALGAIIVLVGGYFSYKYLYLAPRAEKASAAMFEAQHQFERDSFALALNGNASFDGFQTIADEYGNTPQGNLANHYAGLCHLYLGEYQKAIDAFEAYDAVTDNAAGTLIAAQNIGLTGDAYVELGRLEEGVKYYERAAAYSDNLATAPVYLRKAGLVNEKLGNLQKALEQYETVRNDYPRSMQARDIEKFIARVQQQL</sequence>
<dbReference type="GO" id="GO:0008168">
    <property type="term" value="F:methyltransferase activity"/>
    <property type="evidence" value="ECO:0007669"/>
    <property type="project" value="UniProtKB-KW"/>
</dbReference>
<name>A0A379MT94_9BACT</name>
<keyword evidence="1" id="KW-1133">Transmembrane helix</keyword>
<dbReference type="InterPro" id="IPR011990">
    <property type="entry name" value="TPR-like_helical_dom_sf"/>
</dbReference>
<evidence type="ECO:0000313" key="2">
    <source>
        <dbReference type="EMBL" id="SUE33842.1"/>
    </source>
</evidence>
<dbReference type="EMBL" id="UGVL01000001">
    <property type="protein sequence ID" value="SUE33842.1"/>
    <property type="molecule type" value="Genomic_DNA"/>
</dbReference>
<feature type="transmembrane region" description="Helical" evidence="1">
    <location>
        <begin position="34"/>
        <end position="52"/>
    </location>
</feature>
<keyword evidence="3" id="KW-1185">Reference proteome</keyword>
<dbReference type="Pfam" id="PF13181">
    <property type="entry name" value="TPR_8"/>
    <property type="match status" value="1"/>
</dbReference>
<dbReference type="SUPFAM" id="SSF48452">
    <property type="entry name" value="TPR-like"/>
    <property type="match status" value="1"/>
</dbReference>
<dbReference type="InterPro" id="IPR019734">
    <property type="entry name" value="TPR_rpt"/>
</dbReference>